<reference evidence="2" key="2">
    <citation type="journal article" date="2023" name="Science">
        <title>Genomic signatures of disease resistance in endangered staghorn corals.</title>
        <authorList>
            <person name="Vollmer S.V."/>
            <person name="Selwyn J.D."/>
            <person name="Despard B.A."/>
            <person name="Roesel C.L."/>
        </authorList>
    </citation>
    <scope>NUCLEOTIDE SEQUENCE</scope>
    <source>
        <strain evidence="2">K2</strain>
    </source>
</reference>
<name>A0AAD9Q0E2_ACRCE</name>
<accession>A0AAD9Q0E2</accession>
<feature type="compositionally biased region" description="Acidic residues" evidence="1">
    <location>
        <begin position="147"/>
        <end position="158"/>
    </location>
</feature>
<feature type="region of interest" description="Disordered" evidence="1">
    <location>
        <begin position="1"/>
        <end position="39"/>
    </location>
</feature>
<sequence length="186" mass="21299">MFEVNKKRRLNDACDQSSAREPEEQTKTTLPYDHSNLSSCPTLDPITKEMCAVPQTSTPVSENKSQCCSHREVLKRTQRSNKRFNKIIAELRKRIRELSSKIPDTETEEEDYHSSDNEMPEEEHKVETPCDHENPSSHYVWSSCGMESDDCGESENGDNDWSTKESTATDSHTEDEIDDNTSNHVK</sequence>
<protein>
    <submittedName>
        <fullName evidence="2">Uncharacterized protein</fullName>
    </submittedName>
</protein>
<gene>
    <name evidence="2" type="ORF">P5673_026469</name>
</gene>
<organism evidence="2 3">
    <name type="scientific">Acropora cervicornis</name>
    <name type="common">Staghorn coral</name>
    <dbReference type="NCBI Taxonomy" id="6130"/>
    <lineage>
        <taxon>Eukaryota</taxon>
        <taxon>Metazoa</taxon>
        <taxon>Cnidaria</taxon>
        <taxon>Anthozoa</taxon>
        <taxon>Hexacorallia</taxon>
        <taxon>Scleractinia</taxon>
        <taxon>Astrocoeniina</taxon>
        <taxon>Acroporidae</taxon>
        <taxon>Acropora</taxon>
    </lineage>
</organism>
<dbReference type="EMBL" id="JARQWQ010000087">
    <property type="protein sequence ID" value="KAK2552389.1"/>
    <property type="molecule type" value="Genomic_DNA"/>
</dbReference>
<proteinExistence type="predicted"/>
<evidence type="ECO:0000313" key="2">
    <source>
        <dbReference type="EMBL" id="KAK2552389.1"/>
    </source>
</evidence>
<evidence type="ECO:0000313" key="3">
    <source>
        <dbReference type="Proteomes" id="UP001249851"/>
    </source>
</evidence>
<dbReference type="AlphaFoldDB" id="A0AAD9Q0E2"/>
<evidence type="ECO:0000256" key="1">
    <source>
        <dbReference type="SAM" id="MobiDB-lite"/>
    </source>
</evidence>
<dbReference type="Proteomes" id="UP001249851">
    <property type="component" value="Unassembled WGS sequence"/>
</dbReference>
<feature type="region of interest" description="Disordered" evidence="1">
    <location>
        <begin position="96"/>
        <end position="186"/>
    </location>
</feature>
<keyword evidence="3" id="KW-1185">Reference proteome</keyword>
<reference evidence="2" key="1">
    <citation type="journal article" date="2023" name="G3 (Bethesda)">
        <title>Whole genome assembly and annotation of the endangered Caribbean coral Acropora cervicornis.</title>
        <authorList>
            <person name="Selwyn J.D."/>
            <person name="Vollmer S.V."/>
        </authorList>
    </citation>
    <scope>NUCLEOTIDE SEQUENCE</scope>
    <source>
        <strain evidence="2">K2</strain>
    </source>
</reference>
<comment type="caution">
    <text evidence="2">The sequence shown here is derived from an EMBL/GenBank/DDBJ whole genome shotgun (WGS) entry which is preliminary data.</text>
</comment>
<feature type="compositionally biased region" description="Basic and acidic residues" evidence="1">
    <location>
        <begin position="112"/>
        <end position="135"/>
    </location>
</feature>